<evidence type="ECO:0000256" key="4">
    <source>
        <dbReference type="ARBA" id="ARBA00022553"/>
    </source>
</evidence>
<dbReference type="Pfam" id="PF03328">
    <property type="entry name" value="HpcH_HpaI"/>
    <property type="match status" value="1"/>
</dbReference>
<evidence type="ECO:0000256" key="3">
    <source>
        <dbReference type="ARBA" id="ARBA00022490"/>
    </source>
</evidence>
<evidence type="ECO:0000259" key="7">
    <source>
        <dbReference type="Pfam" id="PF03328"/>
    </source>
</evidence>
<organism evidence="10">
    <name type="scientific">candidate division WOR-3 bacterium</name>
    <dbReference type="NCBI Taxonomy" id="2052148"/>
    <lineage>
        <taxon>Bacteria</taxon>
        <taxon>Bacteria division WOR-3</taxon>
    </lineage>
</organism>
<evidence type="ECO:0000256" key="5">
    <source>
        <dbReference type="ARBA" id="ARBA00022723"/>
    </source>
</evidence>
<dbReference type="InterPro" id="IPR005000">
    <property type="entry name" value="Aldolase/citrate-lyase_domain"/>
</dbReference>
<evidence type="ECO:0000256" key="6">
    <source>
        <dbReference type="ARBA" id="ARBA00022842"/>
    </source>
</evidence>
<dbReference type="GO" id="GO:0000287">
    <property type="term" value="F:magnesium ion binding"/>
    <property type="evidence" value="ECO:0007669"/>
    <property type="project" value="TreeGrafter"/>
</dbReference>
<dbReference type="GO" id="GO:0005737">
    <property type="term" value="C:cytoplasm"/>
    <property type="evidence" value="ECO:0007669"/>
    <property type="project" value="UniProtKB-SubCell"/>
</dbReference>
<feature type="domain" description="HpcH/HpaI aldolase/citrate lyase" evidence="7">
    <location>
        <begin position="117"/>
        <end position="333"/>
    </location>
</feature>
<dbReference type="EMBL" id="DSLG01000008">
    <property type="protein sequence ID" value="HEA87766.1"/>
    <property type="molecule type" value="Genomic_DNA"/>
</dbReference>
<protein>
    <submittedName>
        <fullName evidence="10">Citrate lyase ACP</fullName>
    </submittedName>
</protein>
<accession>A0A7C3IWH9</accession>
<dbReference type="GO" id="GO:0016829">
    <property type="term" value="F:lyase activity"/>
    <property type="evidence" value="ECO:0007669"/>
    <property type="project" value="UniProtKB-KW"/>
</dbReference>
<dbReference type="Gene3D" id="3.20.20.60">
    <property type="entry name" value="Phosphoenolpyruvate-binding domains"/>
    <property type="match status" value="1"/>
</dbReference>
<evidence type="ECO:0000313" key="8">
    <source>
        <dbReference type="EMBL" id="HEA87766.1"/>
    </source>
</evidence>
<dbReference type="PANTHER" id="PTHR32308:SF0">
    <property type="entry name" value="HPCH_HPAI ALDOLASE_CITRATE LYASE DOMAIN-CONTAINING PROTEIN"/>
    <property type="match status" value="1"/>
</dbReference>
<keyword evidence="5" id="KW-0479">Metal-binding</keyword>
<evidence type="ECO:0000256" key="1">
    <source>
        <dbReference type="ARBA" id="ARBA00001946"/>
    </source>
</evidence>
<evidence type="ECO:0000313" key="9">
    <source>
        <dbReference type="EMBL" id="HEE18576.1"/>
    </source>
</evidence>
<comment type="caution">
    <text evidence="10">The sequence shown here is derived from an EMBL/GenBank/DDBJ whole genome shotgun (WGS) entry which is preliminary data.</text>
</comment>
<dbReference type="InterPro" id="IPR023439">
    <property type="entry name" value="Mal_deCO2ase/Cit_lyase_ACP"/>
</dbReference>
<reference evidence="10" key="1">
    <citation type="journal article" date="2020" name="mSystems">
        <title>Genome- and Community-Level Interaction Insights into Carbon Utilization and Element Cycling Functions of Hydrothermarchaeota in Hydrothermal Sediment.</title>
        <authorList>
            <person name="Zhou Z."/>
            <person name="Liu Y."/>
            <person name="Xu W."/>
            <person name="Pan J."/>
            <person name="Luo Z.H."/>
            <person name="Li M."/>
        </authorList>
    </citation>
    <scope>NUCLEOTIDE SEQUENCE [LARGE SCALE GENOMIC DNA]</scope>
    <source>
        <strain evidence="9">SpSt-236</strain>
        <strain evidence="8">SpSt-265</strain>
        <strain evidence="10">SpSt-465</strain>
    </source>
</reference>
<evidence type="ECO:0000313" key="10">
    <source>
        <dbReference type="EMBL" id="HFJ53605.1"/>
    </source>
</evidence>
<sequence>MNRRGVAGRRGEGIRSDAYIAVELRDGGGIELAVKSRVDFIYGDSIRALVFAGLSFFGIQNAWVEVEDSGAMPFVLMARLETAVRRALGKDYKDVAEWLPEPGPSFALPSVRERWRRSRLYLPGNEPKFMLNARIHEPDGVILDLEDSVPPEDKDAALVLVRNALIAVDFAACERMVRINPLPRGREELEPLIRAGVNVVVVPKCEDDAEIKKLAAEVVAIEKRVGVRHQVWLMPIIETAAGVFRAYEIARSSERIAALTYGLEDYIADIGAQKTRDGWEALWLRSVVVNAARSAGVQPIDTVYADVADLEGLKFSCLQAKALGFEGKGCIHPRQVRVVNEAFTPDDEEIAHAMEIVKADMAARAKGKSVAVIGSKMIDPPVVRRARRTLELAVALGRLSPDWNKEG</sequence>
<dbReference type="GO" id="GO:0006107">
    <property type="term" value="P:oxaloacetate metabolic process"/>
    <property type="evidence" value="ECO:0007669"/>
    <property type="project" value="TreeGrafter"/>
</dbReference>
<dbReference type="InterPro" id="IPR015813">
    <property type="entry name" value="Pyrv/PenolPyrv_kinase-like_dom"/>
</dbReference>
<keyword evidence="3" id="KW-0963">Cytoplasm</keyword>
<dbReference type="AlphaFoldDB" id="A0A7C3IWH9"/>
<proteinExistence type="predicted"/>
<name>A0A7C3IWH9_UNCW3</name>
<keyword evidence="4" id="KW-0597">Phosphoprotein</keyword>
<comment type="cofactor">
    <cofactor evidence="1">
        <name>Mg(2+)</name>
        <dbReference type="ChEBI" id="CHEBI:18420"/>
    </cofactor>
</comment>
<keyword evidence="10" id="KW-0456">Lyase</keyword>
<gene>
    <name evidence="9" type="ORF">ENP62_03380</name>
    <name evidence="8" type="ORF">ENP94_07160</name>
    <name evidence="10" type="ORF">ENS16_02810</name>
</gene>
<dbReference type="Pfam" id="PF06857">
    <property type="entry name" value="ACP"/>
    <property type="match status" value="1"/>
</dbReference>
<dbReference type="EMBL" id="DSTU01000004">
    <property type="protein sequence ID" value="HFJ53605.1"/>
    <property type="molecule type" value="Genomic_DNA"/>
</dbReference>
<comment type="subcellular location">
    <subcellularLocation>
        <location evidence="2">Cytoplasm</location>
    </subcellularLocation>
</comment>
<dbReference type="PANTHER" id="PTHR32308">
    <property type="entry name" value="LYASE BETA SUBUNIT, PUTATIVE (AFU_ORTHOLOGUE AFUA_4G13030)-RELATED"/>
    <property type="match status" value="1"/>
</dbReference>
<dbReference type="EMBL" id="DSKA01000244">
    <property type="protein sequence ID" value="HEE18576.1"/>
    <property type="molecule type" value="Genomic_DNA"/>
</dbReference>
<keyword evidence="6" id="KW-0460">Magnesium</keyword>
<evidence type="ECO:0000256" key="2">
    <source>
        <dbReference type="ARBA" id="ARBA00004496"/>
    </source>
</evidence>
<dbReference type="SUPFAM" id="SSF51621">
    <property type="entry name" value="Phosphoenolpyruvate/pyruvate domain"/>
    <property type="match status" value="1"/>
</dbReference>
<dbReference type="InterPro" id="IPR040442">
    <property type="entry name" value="Pyrv_kinase-like_dom_sf"/>
</dbReference>